<dbReference type="Gene3D" id="1.20.5.1030">
    <property type="entry name" value="Preprotein translocase secy subunit"/>
    <property type="match status" value="1"/>
</dbReference>
<keyword evidence="2 9" id="KW-0813">Transport</keyword>
<keyword evidence="5 9" id="KW-0653">Protein transport</keyword>
<dbReference type="GO" id="GO:0009306">
    <property type="term" value="P:protein secretion"/>
    <property type="evidence" value="ECO:0007669"/>
    <property type="project" value="UniProtKB-UniRule"/>
</dbReference>
<evidence type="ECO:0000256" key="2">
    <source>
        <dbReference type="ARBA" id="ARBA00022448"/>
    </source>
</evidence>
<dbReference type="HAMAP" id="MF_00422">
    <property type="entry name" value="SecE"/>
    <property type="match status" value="1"/>
</dbReference>
<dbReference type="AlphaFoldDB" id="A0A9D1GTA0"/>
<keyword evidence="4 9" id="KW-0812">Transmembrane</keyword>
<dbReference type="PANTHER" id="PTHR33910">
    <property type="entry name" value="PROTEIN TRANSLOCASE SUBUNIT SECE"/>
    <property type="match status" value="1"/>
</dbReference>
<comment type="similarity">
    <text evidence="9">Belongs to the SecE/SEC61-gamma family.</text>
</comment>
<feature type="transmembrane region" description="Helical" evidence="9">
    <location>
        <begin position="37"/>
        <end position="61"/>
    </location>
</feature>
<evidence type="ECO:0000256" key="1">
    <source>
        <dbReference type="ARBA" id="ARBA00004370"/>
    </source>
</evidence>
<evidence type="ECO:0000256" key="3">
    <source>
        <dbReference type="ARBA" id="ARBA00022475"/>
    </source>
</evidence>
<dbReference type="Pfam" id="PF00584">
    <property type="entry name" value="SecE"/>
    <property type="match status" value="1"/>
</dbReference>
<evidence type="ECO:0000256" key="7">
    <source>
        <dbReference type="ARBA" id="ARBA00023010"/>
    </source>
</evidence>
<evidence type="ECO:0000256" key="8">
    <source>
        <dbReference type="ARBA" id="ARBA00023136"/>
    </source>
</evidence>
<dbReference type="GO" id="GO:0008320">
    <property type="term" value="F:protein transmembrane transporter activity"/>
    <property type="evidence" value="ECO:0007669"/>
    <property type="project" value="UniProtKB-UniRule"/>
</dbReference>
<keyword evidence="8 9" id="KW-0472">Membrane</keyword>
<name>A0A9D1GTA0_9FIRM</name>
<protein>
    <recommendedName>
        <fullName evidence="9">Protein translocase subunit SecE</fullName>
    </recommendedName>
</protein>
<evidence type="ECO:0000256" key="6">
    <source>
        <dbReference type="ARBA" id="ARBA00022989"/>
    </source>
</evidence>
<dbReference type="GO" id="GO:0065002">
    <property type="term" value="P:intracellular protein transmembrane transport"/>
    <property type="evidence" value="ECO:0007669"/>
    <property type="project" value="UniProtKB-UniRule"/>
</dbReference>
<dbReference type="GO" id="GO:0043952">
    <property type="term" value="P:protein transport by the Sec complex"/>
    <property type="evidence" value="ECO:0007669"/>
    <property type="project" value="UniProtKB-UniRule"/>
</dbReference>
<dbReference type="InterPro" id="IPR038379">
    <property type="entry name" value="SecE_sf"/>
</dbReference>
<comment type="caution">
    <text evidence="10">The sequence shown here is derived from an EMBL/GenBank/DDBJ whole genome shotgun (WGS) entry which is preliminary data.</text>
</comment>
<comment type="subcellular location">
    <subcellularLocation>
        <location evidence="9">Cell membrane</location>
        <topology evidence="9">Single-pass membrane protein</topology>
    </subcellularLocation>
    <subcellularLocation>
        <location evidence="1">Membrane</location>
    </subcellularLocation>
</comment>
<dbReference type="GO" id="GO:0005886">
    <property type="term" value="C:plasma membrane"/>
    <property type="evidence" value="ECO:0007669"/>
    <property type="project" value="UniProtKB-SubCell"/>
</dbReference>
<evidence type="ECO:0000256" key="9">
    <source>
        <dbReference type="HAMAP-Rule" id="MF_00422"/>
    </source>
</evidence>
<dbReference type="PROSITE" id="PS01067">
    <property type="entry name" value="SECE_SEC61G"/>
    <property type="match status" value="1"/>
</dbReference>
<comment type="function">
    <text evidence="9">Essential subunit of the Sec protein translocation channel SecYEG. Clamps together the 2 halves of SecY. May contact the channel plug during translocation.</text>
</comment>
<evidence type="ECO:0000256" key="5">
    <source>
        <dbReference type="ARBA" id="ARBA00022927"/>
    </source>
</evidence>
<evidence type="ECO:0000313" key="10">
    <source>
        <dbReference type="EMBL" id="HIT58338.1"/>
    </source>
</evidence>
<accession>A0A9D1GTA0</accession>
<evidence type="ECO:0000313" key="11">
    <source>
        <dbReference type="Proteomes" id="UP000824136"/>
    </source>
</evidence>
<dbReference type="EMBL" id="DVLL01000005">
    <property type="protein sequence ID" value="HIT58338.1"/>
    <property type="molecule type" value="Genomic_DNA"/>
</dbReference>
<dbReference type="Proteomes" id="UP000824136">
    <property type="component" value="Unassembled WGS sequence"/>
</dbReference>
<reference evidence="10" key="1">
    <citation type="submission" date="2020-10" db="EMBL/GenBank/DDBJ databases">
        <authorList>
            <person name="Gilroy R."/>
        </authorList>
    </citation>
    <scope>NUCLEOTIDE SEQUENCE</scope>
    <source>
        <strain evidence="10">CHK33-4379</strain>
    </source>
</reference>
<proteinExistence type="inferred from homology"/>
<keyword evidence="6 9" id="KW-1133">Transmembrane helix</keyword>
<dbReference type="GO" id="GO:0006605">
    <property type="term" value="P:protein targeting"/>
    <property type="evidence" value="ECO:0007669"/>
    <property type="project" value="UniProtKB-UniRule"/>
</dbReference>
<gene>
    <name evidence="9 10" type="primary">secE</name>
    <name evidence="10" type="ORF">IAC39_01235</name>
</gene>
<dbReference type="PANTHER" id="PTHR33910:SF1">
    <property type="entry name" value="PROTEIN TRANSLOCASE SUBUNIT SECE"/>
    <property type="match status" value="1"/>
</dbReference>
<keyword evidence="3 9" id="KW-1003">Cell membrane</keyword>
<dbReference type="NCBIfam" id="TIGR00964">
    <property type="entry name" value="secE_bact"/>
    <property type="match status" value="1"/>
</dbReference>
<dbReference type="InterPro" id="IPR001901">
    <property type="entry name" value="Translocase_SecE/Sec61-g"/>
</dbReference>
<dbReference type="InterPro" id="IPR005807">
    <property type="entry name" value="SecE_bac"/>
</dbReference>
<evidence type="ECO:0000256" key="4">
    <source>
        <dbReference type="ARBA" id="ARBA00022692"/>
    </source>
</evidence>
<comment type="subunit">
    <text evidence="9">Component of the Sec protein translocase complex. Heterotrimer consisting of SecY, SecE and SecG subunits. The heterotrimers can form oligomers, although 1 heterotrimer is thought to be able to translocate proteins. Interacts with the ribosome. Interacts with SecDF, and other proteins may be involved. Interacts with SecA.</text>
</comment>
<sequence>MKKPNKPNKAVKFFKDLVSEVKKVVWPDKKQVLNNTAVVLTVCVLSGVFLFIVNSVFGFILEKVIL</sequence>
<keyword evidence="7 9" id="KW-0811">Translocation</keyword>
<reference evidence="10" key="2">
    <citation type="journal article" date="2021" name="PeerJ">
        <title>Extensive microbial diversity within the chicken gut microbiome revealed by metagenomics and culture.</title>
        <authorList>
            <person name="Gilroy R."/>
            <person name="Ravi A."/>
            <person name="Getino M."/>
            <person name="Pursley I."/>
            <person name="Horton D.L."/>
            <person name="Alikhan N.F."/>
            <person name="Baker D."/>
            <person name="Gharbi K."/>
            <person name="Hall N."/>
            <person name="Watson M."/>
            <person name="Adriaenssens E.M."/>
            <person name="Foster-Nyarko E."/>
            <person name="Jarju S."/>
            <person name="Secka A."/>
            <person name="Antonio M."/>
            <person name="Oren A."/>
            <person name="Chaudhuri R.R."/>
            <person name="La Ragione R."/>
            <person name="Hildebrand F."/>
            <person name="Pallen M.J."/>
        </authorList>
    </citation>
    <scope>NUCLEOTIDE SEQUENCE</scope>
    <source>
        <strain evidence="10">CHK33-4379</strain>
    </source>
</reference>
<organism evidence="10 11">
    <name type="scientific">Candidatus Faeciplasma pullistercoris</name>
    <dbReference type="NCBI Taxonomy" id="2840800"/>
    <lineage>
        <taxon>Bacteria</taxon>
        <taxon>Bacillati</taxon>
        <taxon>Bacillota</taxon>
        <taxon>Clostridia</taxon>
        <taxon>Eubacteriales</taxon>
        <taxon>Oscillospiraceae</taxon>
        <taxon>Oscillospiraceae incertae sedis</taxon>
        <taxon>Candidatus Faeciplasma</taxon>
    </lineage>
</organism>